<protein>
    <submittedName>
        <fullName evidence="1">Genomic scaffold, ProqFM164S02</fullName>
    </submittedName>
</protein>
<sequence length="36" mass="4048">MYVSSGASRAVLDRHHSCSVFCVDLPVAFLRVFETF</sequence>
<proteinExistence type="predicted"/>
<dbReference type="Proteomes" id="UP000030686">
    <property type="component" value="Unassembled WGS sequence"/>
</dbReference>
<gene>
    <name evidence="1" type="ORF">PROQFM164_S02g000083</name>
</gene>
<keyword evidence="2" id="KW-1185">Reference proteome</keyword>
<name>W6Q6Q3_PENRF</name>
<accession>W6Q6Q3</accession>
<evidence type="ECO:0000313" key="2">
    <source>
        <dbReference type="Proteomes" id="UP000030686"/>
    </source>
</evidence>
<reference evidence="1" key="1">
    <citation type="journal article" date="2014" name="Nat. Commun.">
        <title>Multiple recent horizontal transfers of a large genomic region in cheese making fungi.</title>
        <authorList>
            <person name="Cheeseman K."/>
            <person name="Ropars J."/>
            <person name="Renault P."/>
            <person name="Dupont J."/>
            <person name="Gouzy J."/>
            <person name="Branca A."/>
            <person name="Abraham A.L."/>
            <person name="Ceppi M."/>
            <person name="Conseiller E."/>
            <person name="Debuchy R."/>
            <person name="Malagnac F."/>
            <person name="Goarin A."/>
            <person name="Silar P."/>
            <person name="Lacoste S."/>
            <person name="Sallet E."/>
            <person name="Bensimon A."/>
            <person name="Giraud T."/>
            <person name="Brygoo Y."/>
        </authorList>
    </citation>
    <scope>NUCLEOTIDE SEQUENCE [LARGE SCALE GENOMIC DNA]</scope>
    <source>
        <strain evidence="1">FM164</strain>
    </source>
</reference>
<dbReference type="EMBL" id="HG792016">
    <property type="protein sequence ID" value="CDM29934.1"/>
    <property type="molecule type" value="Genomic_DNA"/>
</dbReference>
<dbReference type="AlphaFoldDB" id="W6Q6Q3"/>
<evidence type="ECO:0000313" key="1">
    <source>
        <dbReference type="EMBL" id="CDM29934.1"/>
    </source>
</evidence>
<organism evidence="1 2">
    <name type="scientific">Penicillium roqueforti (strain FM164)</name>
    <dbReference type="NCBI Taxonomy" id="1365484"/>
    <lineage>
        <taxon>Eukaryota</taxon>
        <taxon>Fungi</taxon>
        <taxon>Dikarya</taxon>
        <taxon>Ascomycota</taxon>
        <taxon>Pezizomycotina</taxon>
        <taxon>Eurotiomycetes</taxon>
        <taxon>Eurotiomycetidae</taxon>
        <taxon>Eurotiales</taxon>
        <taxon>Aspergillaceae</taxon>
        <taxon>Penicillium</taxon>
    </lineage>
</organism>